<dbReference type="Proteomes" id="UP001501523">
    <property type="component" value="Unassembled WGS sequence"/>
</dbReference>
<reference evidence="6 7" key="1">
    <citation type="journal article" date="2019" name="Int. J. Syst. Evol. Microbiol.">
        <title>The Global Catalogue of Microorganisms (GCM) 10K type strain sequencing project: providing services to taxonomists for standard genome sequencing and annotation.</title>
        <authorList>
            <consortium name="The Broad Institute Genomics Platform"/>
            <consortium name="The Broad Institute Genome Sequencing Center for Infectious Disease"/>
            <person name="Wu L."/>
            <person name="Ma J."/>
        </authorList>
    </citation>
    <scope>NUCLEOTIDE SEQUENCE [LARGE SCALE GENOMIC DNA]</scope>
    <source>
        <strain evidence="6 7">JCM 15421</strain>
    </source>
</reference>
<name>A0ABN1IF50_9GAMM</name>
<dbReference type="RefSeq" id="WP_343788523.1">
    <property type="nucleotide sequence ID" value="NZ_BAAAEU010000006.1"/>
</dbReference>
<organism evidence="6 7">
    <name type="scientific">Dokdonella soli</name>
    <dbReference type="NCBI Taxonomy" id="529810"/>
    <lineage>
        <taxon>Bacteria</taxon>
        <taxon>Pseudomonadati</taxon>
        <taxon>Pseudomonadota</taxon>
        <taxon>Gammaproteobacteria</taxon>
        <taxon>Lysobacterales</taxon>
        <taxon>Rhodanobacteraceae</taxon>
        <taxon>Dokdonella</taxon>
    </lineage>
</organism>
<dbReference type="EC" id="1.8.4.11" evidence="4"/>
<keyword evidence="1 4" id="KW-0560">Oxidoreductase</keyword>
<dbReference type="PANTHER" id="PTHR43774">
    <property type="entry name" value="PEPTIDE METHIONINE SULFOXIDE REDUCTASE"/>
    <property type="match status" value="1"/>
</dbReference>
<dbReference type="HAMAP" id="MF_01401">
    <property type="entry name" value="MsrA"/>
    <property type="match status" value="1"/>
</dbReference>
<evidence type="ECO:0000259" key="5">
    <source>
        <dbReference type="Pfam" id="PF01625"/>
    </source>
</evidence>
<dbReference type="InterPro" id="IPR002569">
    <property type="entry name" value="Met_Sox_Rdtase_MsrA_dom"/>
</dbReference>
<proteinExistence type="inferred from homology"/>
<sequence>MTAVCDIPGASLAIERSHFPDPAFDPAAAATVHEQTAVLAGGCFWCTEAVFRELDGVLGVTSGYSGDSADNATYEQVCSGGTDHAEAIAIRFDPHRISYGQLLKVFFAVAHDPTQVDRQGADRGRQYRSAIFHADAAQREIAAAYIHQLDAAKVFDAPIATGVVPLEAFHDAERYHQNYAALHPEQPYIAAVAAPKVAKLRKQFGEILKQKA</sequence>
<comment type="function">
    <text evidence="4">Has an important function as a repair enzyme for proteins that have been inactivated by oxidation. Catalyzes the reversible oxidation-reduction of methionine sulfoxide in proteins to methionine.</text>
</comment>
<feature type="active site" evidence="4">
    <location>
        <position position="43"/>
    </location>
</feature>
<comment type="similarity">
    <text evidence="4">Belongs to the MsrA Met sulfoxide reductase family.</text>
</comment>
<dbReference type="InterPro" id="IPR036509">
    <property type="entry name" value="Met_Sox_Rdtase_MsrA_sf"/>
</dbReference>
<evidence type="ECO:0000256" key="2">
    <source>
        <dbReference type="ARBA" id="ARBA00047806"/>
    </source>
</evidence>
<accession>A0ABN1IF50</accession>
<evidence type="ECO:0000313" key="7">
    <source>
        <dbReference type="Proteomes" id="UP001501523"/>
    </source>
</evidence>
<dbReference type="Gene3D" id="3.30.1060.10">
    <property type="entry name" value="Peptide methionine sulphoxide reductase MsrA"/>
    <property type="match status" value="1"/>
</dbReference>
<dbReference type="SUPFAM" id="SSF55068">
    <property type="entry name" value="Peptide methionine sulfoxide reductase"/>
    <property type="match status" value="1"/>
</dbReference>
<dbReference type="Pfam" id="PF01625">
    <property type="entry name" value="PMSR"/>
    <property type="match status" value="1"/>
</dbReference>
<evidence type="ECO:0000256" key="4">
    <source>
        <dbReference type="HAMAP-Rule" id="MF_01401"/>
    </source>
</evidence>
<comment type="catalytic activity">
    <reaction evidence="3 4">
        <text>[thioredoxin]-disulfide + L-methionine + H2O = L-methionine (S)-S-oxide + [thioredoxin]-dithiol</text>
        <dbReference type="Rhea" id="RHEA:19993"/>
        <dbReference type="Rhea" id="RHEA-COMP:10698"/>
        <dbReference type="Rhea" id="RHEA-COMP:10700"/>
        <dbReference type="ChEBI" id="CHEBI:15377"/>
        <dbReference type="ChEBI" id="CHEBI:29950"/>
        <dbReference type="ChEBI" id="CHEBI:50058"/>
        <dbReference type="ChEBI" id="CHEBI:57844"/>
        <dbReference type="ChEBI" id="CHEBI:58772"/>
        <dbReference type="EC" id="1.8.4.11"/>
    </reaction>
</comment>
<evidence type="ECO:0000256" key="1">
    <source>
        <dbReference type="ARBA" id="ARBA00023002"/>
    </source>
</evidence>
<evidence type="ECO:0000313" key="6">
    <source>
        <dbReference type="EMBL" id="GAA0711597.1"/>
    </source>
</evidence>
<feature type="domain" description="Peptide methionine sulphoxide reductase MsrA" evidence="5">
    <location>
        <begin position="36"/>
        <end position="188"/>
    </location>
</feature>
<comment type="caution">
    <text evidence="6">The sequence shown here is derived from an EMBL/GenBank/DDBJ whole genome shotgun (WGS) entry which is preliminary data.</text>
</comment>
<comment type="catalytic activity">
    <reaction evidence="2 4">
        <text>L-methionyl-[protein] + [thioredoxin]-disulfide + H2O = L-methionyl-(S)-S-oxide-[protein] + [thioredoxin]-dithiol</text>
        <dbReference type="Rhea" id="RHEA:14217"/>
        <dbReference type="Rhea" id="RHEA-COMP:10698"/>
        <dbReference type="Rhea" id="RHEA-COMP:10700"/>
        <dbReference type="Rhea" id="RHEA-COMP:12313"/>
        <dbReference type="Rhea" id="RHEA-COMP:12315"/>
        <dbReference type="ChEBI" id="CHEBI:15377"/>
        <dbReference type="ChEBI" id="CHEBI:16044"/>
        <dbReference type="ChEBI" id="CHEBI:29950"/>
        <dbReference type="ChEBI" id="CHEBI:44120"/>
        <dbReference type="ChEBI" id="CHEBI:50058"/>
        <dbReference type="EC" id="1.8.4.11"/>
    </reaction>
</comment>
<evidence type="ECO:0000256" key="3">
    <source>
        <dbReference type="ARBA" id="ARBA00048782"/>
    </source>
</evidence>
<dbReference type="NCBIfam" id="TIGR00401">
    <property type="entry name" value="msrA"/>
    <property type="match status" value="1"/>
</dbReference>
<protein>
    <recommendedName>
        <fullName evidence="4">Peptide methionine sulfoxide reductase MsrA</fullName>
        <shortName evidence="4">Protein-methionine-S-oxide reductase</shortName>
        <ecNumber evidence="4">1.8.4.11</ecNumber>
    </recommendedName>
    <alternativeName>
        <fullName evidence="4">Peptide-methionine (S)-S-oxide reductase</fullName>
        <shortName evidence="4">Peptide Met(O) reductase</shortName>
    </alternativeName>
</protein>
<dbReference type="EMBL" id="BAAAEU010000006">
    <property type="protein sequence ID" value="GAA0711597.1"/>
    <property type="molecule type" value="Genomic_DNA"/>
</dbReference>
<keyword evidence="7" id="KW-1185">Reference proteome</keyword>
<dbReference type="PANTHER" id="PTHR43774:SF1">
    <property type="entry name" value="PEPTIDE METHIONINE SULFOXIDE REDUCTASE MSRA 2"/>
    <property type="match status" value="1"/>
</dbReference>
<gene>
    <name evidence="4 6" type="primary">msrA</name>
    <name evidence="6" type="ORF">GCM10009105_13590</name>
</gene>